<accession>A0ABU5CQS0</accession>
<dbReference type="Proteomes" id="UP001275315">
    <property type="component" value="Unassembled WGS sequence"/>
</dbReference>
<gene>
    <name evidence="2" type="ORF">RWD45_05655</name>
</gene>
<proteinExistence type="predicted"/>
<reference evidence="2 3" key="1">
    <citation type="submission" date="2023-10" db="EMBL/GenBank/DDBJ databases">
        <title>Virgibacillus soli CC-YMP-6 genome.</title>
        <authorList>
            <person name="Miliotis G."/>
            <person name="Sengupta P."/>
            <person name="Hameed A."/>
            <person name="Chuvochina M."/>
            <person name="Mcdonagh F."/>
            <person name="Simpson A.C."/>
            <person name="Singh N.K."/>
            <person name="Rekha P.D."/>
            <person name="Raman K."/>
            <person name="Hugenholtz P."/>
            <person name="Venkateswaran K."/>
        </authorList>
    </citation>
    <scope>NUCLEOTIDE SEQUENCE [LARGE SCALE GENOMIC DNA]</scope>
    <source>
        <strain evidence="2 3">CC-YMP-6</strain>
    </source>
</reference>
<dbReference type="RefSeq" id="WP_320378918.1">
    <property type="nucleotide sequence ID" value="NZ_JAWDIQ010000001.1"/>
</dbReference>
<evidence type="ECO:0000313" key="3">
    <source>
        <dbReference type="Proteomes" id="UP001275315"/>
    </source>
</evidence>
<comment type="caution">
    <text evidence="2">The sequence shown here is derived from an EMBL/GenBank/DDBJ whole genome shotgun (WGS) entry which is preliminary data.</text>
</comment>
<keyword evidence="3" id="KW-1185">Reference proteome</keyword>
<feature type="coiled-coil region" evidence="1">
    <location>
        <begin position="61"/>
        <end position="144"/>
    </location>
</feature>
<organism evidence="2 3">
    <name type="scientific">Paracerasibacillus soli</name>
    <dbReference type="NCBI Taxonomy" id="480284"/>
    <lineage>
        <taxon>Bacteria</taxon>
        <taxon>Bacillati</taxon>
        <taxon>Bacillota</taxon>
        <taxon>Bacilli</taxon>
        <taxon>Bacillales</taxon>
        <taxon>Bacillaceae</taxon>
        <taxon>Paracerasibacillus</taxon>
    </lineage>
</organism>
<name>A0ABU5CQS0_9BACI</name>
<keyword evidence="1" id="KW-0175">Coiled coil</keyword>
<sequence length="178" mass="20739">MNMIDTLLQPKMQPQVMQSSTRDKRMLKSDNITFLQVFNEKSLADNCESVKIDDCNKKNVSDQWKQNMQTLLDLIDEIQESVATPQLENQLAQLDSLRDKLAELMKNAFSTQEENIEVHKKNPKQNERELLESIIQEMNSIMQNNPSIEWNKTEIANGLHQIQEAVSLEKRERSRSNH</sequence>
<evidence type="ECO:0000313" key="2">
    <source>
        <dbReference type="EMBL" id="MDY0408162.1"/>
    </source>
</evidence>
<evidence type="ECO:0000256" key="1">
    <source>
        <dbReference type="SAM" id="Coils"/>
    </source>
</evidence>
<dbReference type="EMBL" id="JAWDIQ010000001">
    <property type="protein sequence ID" value="MDY0408162.1"/>
    <property type="molecule type" value="Genomic_DNA"/>
</dbReference>
<protein>
    <submittedName>
        <fullName evidence="2">Uncharacterized protein</fullName>
    </submittedName>
</protein>